<evidence type="ECO:0000313" key="2">
    <source>
        <dbReference type="Proteomes" id="UP001237642"/>
    </source>
</evidence>
<dbReference type="AlphaFoldDB" id="A0AAD8JCZ1"/>
<evidence type="ECO:0000313" key="1">
    <source>
        <dbReference type="EMBL" id="KAK1402052.1"/>
    </source>
</evidence>
<keyword evidence="2" id="KW-1185">Reference proteome</keyword>
<organism evidence="1 2">
    <name type="scientific">Heracleum sosnowskyi</name>
    <dbReference type="NCBI Taxonomy" id="360622"/>
    <lineage>
        <taxon>Eukaryota</taxon>
        <taxon>Viridiplantae</taxon>
        <taxon>Streptophyta</taxon>
        <taxon>Embryophyta</taxon>
        <taxon>Tracheophyta</taxon>
        <taxon>Spermatophyta</taxon>
        <taxon>Magnoliopsida</taxon>
        <taxon>eudicotyledons</taxon>
        <taxon>Gunneridae</taxon>
        <taxon>Pentapetalae</taxon>
        <taxon>asterids</taxon>
        <taxon>campanulids</taxon>
        <taxon>Apiales</taxon>
        <taxon>Apiaceae</taxon>
        <taxon>Apioideae</taxon>
        <taxon>apioid superclade</taxon>
        <taxon>Tordylieae</taxon>
        <taxon>Tordyliinae</taxon>
        <taxon>Heracleum</taxon>
    </lineage>
</organism>
<proteinExistence type="predicted"/>
<sequence>MTGSYTTEKVMTNHGYTSNIFPSFGRDTILDTLLPGSHVIFDWVTSSSRKQRDNTDVEPDFGASVDQFFECFDELRTSHIADVTLLLSFVDEDPEYLDNQTNARPYVRYLGAKFHNTLFILQVCPRDMNIKATVEHFELSDHFSSGNNIEDSDLKGYNDDIKTQVTSIGKLQTAVEASV</sequence>
<reference evidence="1" key="1">
    <citation type="submission" date="2023-02" db="EMBL/GenBank/DDBJ databases">
        <title>Genome of toxic invasive species Heracleum sosnowskyi carries increased number of genes despite the absence of recent whole-genome duplications.</title>
        <authorList>
            <person name="Schelkunov M."/>
            <person name="Shtratnikova V."/>
            <person name="Makarenko M."/>
            <person name="Klepikova A."/>
            <person name="Omelchenko D."/>
            <person name="Novikova G."/>
            <person name="Obukhova E."/>
            <person name="Bogdanov V."/>
            <person name="Penin A."/>
            <person name="Logacheva M."/>
        </authorList>
    </citation>
    <scope>NUCLEOTIDE SEQUENCE</scope>
    <source>
        <strain evidence="1">Hsosn_3</strain>
        <tissue evidence="1">Leaf</tissue>
    </source>
</reference>
<protein>
    <submittedName>
        <fullName evidence="1">Uncharacterized protein</fullName>
    </submittedName>
</protein>
<comment type="caution">
    <text evidence="1">The sequence shown here is derived from an EMBL/GenBank/DDBJ whole genome shotgun (WGS) entry which is preliminary data.</text>
</comment>
<gene>
    <name evidence="1" type="ORF">POM88_001657</name>
</gene>
<accession>A0AAD8JCZ1</accession>
<reference evidence="1" key="2">
    <citation type="submission" date="2023-05" db="EMBL/GenBank/DDBJ databases">
        <authorList>
            <person name="Schelkunov M.I."/>
        </authorList>
    </citation>
    <scope>NUCLEOTIDE SEQUENCE</scope>
    <source>
        <strain evidence="1">Hsosn_3</strain>
        <tissue evidence="1">Leaf</tissue>
    </source>
</reference>
<name>A0AAD8JCZ1_9APIA</name>
<dbReference type="EMBL" id="JAUIZM010000001">
    <property type="protein sequence ID" value="KAK1402052.1"/>
    <property type="molecule type" value="Genomic_DNA"/>
</dbReference>
<dbReference type="Proteomes" id="UP001237642">
    <property type="component" value="Unassembled WGS sequence"/>
</dbReference>